<dbReference type="PROSITE" id="PS51782">
    <property type="entry name" value="LYSM"/>
    <property type="match status" value="2"/>
</dbReference>
<evidence type="ECO:0000313" key="4">
    <source>
        <dbReference type="Proteomes" id="UP000265742"/>
    </source>
</evidence>
<dbReference type="InterPro" id="IPR018392">
    <property type="entry name" value="LysM"/>
</dbReference>
<dbReference type="CDD" id="cd00118">
    <property type="entry name" value="LysM"/>
    <property type="match status" value="2"/>
</dbReference>
<dbReference type="AlphaFoldDB" id="A0A3A1TV07"/>
<proteinExistence type="predicted"/>
<dbReference type="SMART" id="SM00257">
    <property type="entry name" value="LysM"/>
    <property type="match status" value="2"/>
</dbReference>
<dbReference type="GO" id="GO:0008932">
    <property type="term" value="F:lytic endotransglycosylase activity"/>
    <property type="evidence" value="ECO:0007669"/>
    <property type="project" value="TreeGrafter"/>
</dbReference>
<dbReference type="InterPro" id="IPR036779">
    <property type="entry name" value="LysM_dom_sf"/>
</dbReference>
<name>A0A3A1TV07_9MICO</name>
<accession>A0A3A1TV07</accession>
<dbReference type="PANTHER" id="PTHR33734:SF22">
    <property type="entry name" value="MEMBRANE-BOUND LYTIC MUREIN TRANSGLYCOSYLASE D"/>
    <property type="match status" value="1"/>
</dbReference>
<evidence type="ECO:0000259" key="2">
    <source>
        <dbReference type="PROSITE" id="PS51782"/>
    </source>
</evidence>
<keyword evidence="4" id="KW-1185">Reference proteome</keyword>
<reference evidence="4" key="1">
    <citation type="submission" date="2018-09" db="EMBL/GenBank/DDBJ databases">
        <authorList>
            <person name="Kim I."/>
        </authorList>
    </citation>
    <scope>NUCLEOTIDE SEQUENCE [LARGE SCALE GENOMIC DNA]</scope>
    <source>
        <strain evidence="4">DD4a</strain>
    </source>
</reference>
<organism evidence="3 4">
    <name type="scientific">Amnibacterium setariae</name>
    <dbReference type="NCBI Taxonomy" id="2306585"/>
    <lineage>
        <taxon>Bacteria</taxon>
        <taxon>Bacillati</taxon>
        <taxon>Actinomycetota</taxon>
        <taxon>Actinomycetes</taxon>
        <taxon>Micrococcales</taxon>
        <taxon>Microbacteriaceae</taxon>
        <taxon>Amnibacterium</taxon>
    </lineage>
</organism>
<comment type="caution">
    <text evidence="3">The sequence shown here is derived from an EMBL/GenBank/DDBJ whole genome shotgun (WGS) entry which is preliminary data.</text>
</comment>
<dbReference type="Gene3D" id="3.10.350.10">
    <property type="entry name" value="LysM domain"/>
    <property type="match status" value="2"/>
</dbReference>
<feature type="domain" description="LysM" evidence="2">
    <location>
        <begin position="65"/>
        <end position="109"/>
    </location>
</feature>
<gene>
    <name evidence="3" type="ORF">D1781_08795</name>
</gene>
<dbReference type="Proteomes" id="UP000265742">
    <property type="component" value="Unassembled WGS sequence"/>
</dbReference>
<dbReference type="Pfam" id="PF01476">
    <property type="entry name" value="LysM"/>
    <property type="match status" value="2"/>
</dbReference>
<dbReference type="PANTHER" id="PTHR33734">
    <property type="entry name" value="LYSM DOMAIN-CONTAINING GPI-ANCHORED PROTEIN 2"/>
    <property type="match status" value="1"/>
</dbReference>
<protein>
    <submittedName>
        <fullName evidence="3">LysM peptidoglycan-binding domain-containing protein</fullName>
    </submittedName>
</protein>
<evidence type="ECO:0000256" key="1">
    <source>
        <dbReference type="SAM" id="MobiDB-lite"/>
    </source>
</evidence>
<feature type="region of interest" description="Disordered" evidence="1">
    <location>
        <begin position="1"/>
        <end position="27"/>
    </location>
</feature>
<dbReference type="SUPFAM" id="SSF54106">
    <property type="entry name" value="LysM domain"/>
    <property type="match status" value="2"/>
</dbReference>
<evidence type="ECO:0000313" key="3">
    <source>
        <dbReference type="EMBL" id="RIX27650.1"/>
    </source>
</evidence>
<feature type="domain" description="LysM" evidence="2">
    <location>
        <begin position="126"/>
        <end position="170"/>
    </location>
</feature>
<dbReference type="EMBL" id="QXTG01000002">
    <property type="protein sequence ID" value="RIX27650.1"/>
    <property type="molecule type" value="Genomic_DNA"/>
</dbReference>
<sequence length="322" mass="33972">MGSTLSDWGPAQADGTRRTRRGMAGRLMGSLARTVSPALDGEREARWARPVPDDEPMRRAREGAIEVEVGDGETVFDIAARHGVSTASLLALNGLGWRTQLRAGQTLLVKPPAVRPATTTVADELHRHRVSEDETVSSIAQRHGVATAAVLLANGLSRGSTVRPGQQLVIPVPNLRKTGSGAIALTGEMRDNAHTIIEVGRDLGLPSDGVVVALCAAMQDSSLHNLPFGEDDAVGLFQQRPSRGWGDDVALLDPRLAAVAFYGGAGSGVVAPATGLLDVGGWEFMSVGEAAHAVQRNASPAAYGKWERAARGWLHDLERAGR</sequence>